<dbReference type="Proteomes" id="UP000612899">
    <property type="component" value="Unassembled WGS sequence"/>
</dbReference>
<dbReference type="Gene3D" id="1.10.3720.10">
    <property type="entry name" value="MetI-like"/>
    <property type="match status" value="1"/>
</dbReference>
<feature type="transmembrane region" description="Helical" evidence="7">
    <location>
        <begin position="136"/>
        <end position="163"/>
    </location>
</feature>
<evidence type="ECO:0000256" key="7">
    <source>
        <dbReference type="RuleBase" id="RU363032"/>
    </source>
</evidence>
<dbReference type="RefSeq" id="WP_203914089.1">
    <property type="nucleotide sequence ID" value="NZ_BONY01000092.1"/>
</dbReference>
<accession>A0A8J3VLP8</accession>
<keyword evidence="5 7" id="KW-1133">Transmembrane helix</keyword>
<evidence type="ECO:0000256" key="2">
    <source>
        <dbReference type="ARBA" id="ARBA00022448"/>
    </source>
</evidence>
<evidence type="ECO:0000256" key="1">
    <source>
        <dbReference type="ARBA" id="ARBA00004651"/>
    </source>
</evidence>
<comment type="subcellular location">
    <subcellularLocation>
        <location evidence="1 7">Cell membrane</location>
        <topology evidence="1 7">Multi-pass membrane protein</topology>
    </subcellularLocation>
</comment>
<dbReference type="GO" id="GO:0005886">
    <property type="term" value="C:plasma membrane"/>
    <property type="evidence" value="ECO:0007669"/>
    <property type="project" value="UniProtKB-SubCell"/>
</dbReference>
<name>A0A8J3VLP8_9ACTN</name>
<comment type="caution">
    <text evidence="9">The sequence shown here is derived from an EMBL/GenBank/DDBJ whole genome shotgun (WGS) entry which is preliminary data.</text>
</comment>
<proteinExistence type="inferred from homology"/>
<dbReference type="GO" id="GO:0055085">
    <property type="term" value="P:transmembrane transport"/>
    <property type="evidence" value="ECO:0007669"/>
    <property type="project" value="InterPro"/>
</dbReference>
<keyword evidence="6 7" id="KW-0472">Membrane</keyword>
<keyword evidence="2 7" id="KW-0813">Transport</keyword>
<feature type="transmembrane region" description="Helical" evidence="7">
    <location>
        <begin position="30"/>
        <end position="54"/>
    </location>
</feature>
<feature type="transmembrane region" description="Helical" evidence="7">
    <location>
        <begin position="213"/>
        <end position="239"/>
    </location>
</feature>
<evidence type="ECO:0000313" key="9">
    <source>
        <dbReference type="EMBL" id="GIH10378.1"/>
    </source>
</evidence>
<protein>
    <submittedName>
        <fullName evidence="9">Glutathione ABC transporter permease GsiD</fullName>
    </submittedName>
</protein>
<keyword evidence="4 7" id="KW-0812">Transmembrane</keyword>
<dbReference type="AlphaFoldDB" id="A0A8J3VLP8"/>
<keyword evidence="3" id="KW-1003">Cell membrane</keyword>
<dbReference type="InterPro" id="IPR050366">
    <property type="entry name" value="BP-dependent_transpt_permease"/>
</dbReference>
<feature type="transmembrane region" description="Helical" evidence="7">
    <location>
        <begin position="97"/>
        <end position="124"/>
    </location>
</feature>
<evidence type="ECO:0000256" key="6">
    <source>
        <dbReference type="ARBA" id="ARBA00023136"/>
    </source>
</evidence>
<evidence type="ECO:0000256" key="3">
    <source>
        <dbReference type="ARBA" id="ARBA00022475"/>
    </source>
</evidence>
<keyword evidence="10" id="KW-1185">Reference proteome</keyword>
<evidence type="ECO:0000259" key="8">
    <source>
        <dbReference type="PROSITE" id="PS50928"/>
    </source>
</evidence>
<feature type="transmembrane region" description="Helical" evidence="7">
    <location>
        <begin position="259"/>
        <end position="281"/>
    </location>
</feature>
<evidence type="ECO:0000256" key="4">
    <source>
        <dbReference type="ARBA" id="ARBA00022692"/>
    </source>
</evidence>
<organism evidence="9 10">
    <name type="scientific">Rhizocola hellebori</name>
    <dbReference type="NCBI Taxonomy" id="1392758"/>
    <lineage>
        <taxon>Bacteria</taxon>
        <taxon>Bacillati</taxon>
        <taxon>Actinomycetota</taxon>
        <taxon>Actinomycetes</taxon>
        <taxon>Micromonosporales</taxon>
        <taxon>Micromonosporaceae</taxon>
        <taxon>Rhizocola</taxon>
    </lineage>
</organism>
<feature type="domain" description="ABC transmembrane type-1" evidence="8">
    <location>
        <begin position="93"/>
        <end position="281"/>
    </location>
</feature>
<evidence type="ECO:0000256" key="5">
    <source>
        <dbReference type="ARBA" id="ARBA00022989"/>
    </source>
</evidence>
<sequence length="296" mass="30987">MTVEASTLDIPVAVAPAGMRRRVLRRILRNPLAVTGLVVVCVAALLAIFAQFVAPFPYDQVNFNEPLRPPSGTHWFGTDSFGRDQFSRAVYGLRASVLVGLLSVVFSLTIGVPFGLFAGFYGVLDPVVSRLTDTLLAFPFLVLAVGLAAILGPSLTTAVIAIGVAQIPGVVRVTRSETLRLRGMDFVAAAVAGGAGDAVLLRRHILPNATNALIVQATVAVPGAIIGEAVLSFLGLGVRPPTSSLGIMLADAQTFVRDGPWMAVFPGLTIVVLALALNLLGDGLRDALDPRESRSA</sequence>
<dbReference type="SUPFAM" id="SSF161098">
    <property type="entry name" value="MetI-like"/>
    <property type="match status" value="1"/>
</dbReference>
<dbReference type="PANTHER" id="PTHR43386:SF25">
    <property type="entry name" value="PEPTIDE ABC TRANSPORTER PERMEASE PROTEIN"/>
    <property type="match status" value="1"/>
</dbReference>
<dbReference type="PROSITE" id="PS50928">
    <property type="entry name" value="ABC_TM1"/>
    <property type="match status" value="1"/>
</dbReference>
<dbReference type="InterPro" id="IPR035906">
    <property type="entry name" value="MetI-like_sf"/>
</dbReference>
<gene>
    <name evidence="9" type="ORF">Rhe02_84450</name>
</gene>
<dbReference type="CDD" id="cd06261">
    <property type="entry name" value="TM_PBP2"/>
    <property type="match status" value="1"/>
</dbReference>
<dbReference type="PANTHER" id="PTHR43386">
    <property type="entry name" value="OLIGOPEPTIDE TRANSPORT SYSTEM PERMEASE PROTEIN APPC"/>
    <property type="match status" value="1"/>
</dbReference>
<evidence type="ECO:0000313" key="10">
    <source>
        <dbReference type="Proteomes" id="UP000612899"/>
    </source>
</evidence>
<dbReference type="EMBL" id="BONY01000092">
    <property type="protein sequence ID" value="GIH10378.1"/>
    <property type="molecule type" value="Genomic_DNA"/>
</dbReference>
<dbReference type="InterPro" id="IPR025966">
    <property type="entry name" value="OppC_N"/>
</dbReference>
<reference evidence="9" key="1">
    <citation type="submission" date="2021-01" db="EMBL/GenBank/DDBJ databases">
        <title>Whole genome shotgun sequence of Rhizocola hellebori NBRC 109834.</title>
        <authorList>
            <person name="Komaki H."/>
            <person name="Tamura T."/>
        </authorList>
    </citation>
    <scope>NUCLEOTIDE SEQUENCE</scope>
    <source>
        <strain evidence="9">NBRC 109834</strain>
    </source>
</reference>
<dbReference type="InterPro" id="IPR000515">
    <property type="entry name" value="MetI-like"/>
</dbReference>
<dbReference type="Pfam" id="PF00528">
    <property type="entry name" value="BPD_transp_1"/>
    <property type="match status" value="1"/>
</dbReference>
<comment type="similarity">
    <text evidence="7">Belongs to the binding-protein-dependent transport system permease family.</text>
</comment>
<dbReference type="Pfam" id="PF12911">
    <property type="entry name" value="OppC_N"/>
    <property type="match status" value="1"/>
</dbReference>